<comment type="caution">
    <text evidence="2">The sequence shown here is derived from an EMBL/GenBank/DDBJ whole genome shotgun (WGS) entry which is preliminary data.</text>
</comment>
<feature type="compositionally biased region" description="Low complexity" evidence="1">
    <location>
        <begin position="35"/>
        <end position="87"/>
    </location>
</feature>
<sequence length="168" mass="17659">MVLLSPSALSPISPIFRTGSFPPKNLSLDTPPQLSGQPSSVSFSPISTSAESSPSESSPSESSPSESSPSDSSPSTCPSQTSSDPSPKYAPGLSTFNPLRCPAAHSTGPFRHCQSPKRPKVPLLTLRIPNSILSPTNRAYTALHKEHQHEALRLMSNASPYPRAGPVG</sequence>
<dbReference type="Proteomes" id="UP000799536">
    <property type="component" value="Unassembled WGS sequence"/>
</dbReference>
<evidence type="ECO:0000313" key="3">
    <source>
        <dbReference type="Proteomes" id="UP000799536"/>
    </source>
</evidence>
<dbReference type="EMBL" id="ML993932">
    <property type="protein sequence ID" value="KAF2202575.1"/>
    <property type="molecule type" value="Genomic_DNA"/>
</dbReference>
<evidence type="ECO:0000256" key="1">
    <source>
        <dbReference type="SAM" id="MobiDB-lite"/>
    </source>
</evidence>
<keyword evidence="3" id="KW-1185">Reference proteome</keyword>
<feature type="region of interest" description="Disordered" evidence="1">
    <location>
        <begin position="1"/>
        <end position="117"/>
    </location>
</feature>
<proteinExistence type="predicted"/>
<protein>
    <submittedName>
        <fullName evidence="2">Uncharacterized protein</fullName>
    </submittedName>
</protein>
<feature type="compositionally biased region" description="Low complexity" evidence="1">
    <location>
        <begin position="1"/>
        <end position="15"/>
    </location>
</feature>
<name>A0A9P4JNZ2_9PLEO</name>
<dbReference type="AlphaFoldDB" id="A0A9P4JNZ2"/>
<reference evidence="2" key="1">
    <citation type="journal article" date="2020" name="Stud. Mycol.">
        <title>101 Dothideomycetes genomes: a test case for predicting lifestyles and emergence of pathogens.</title>
        <authorList>
            <person name="Haridas S."/>
            <person name="Albert R."/>
            <person name="Binder M."/>
            <person name="Bloem J."/>
            <person name="Labutti K."/>
            <person name="Salamov A."/>
            <person name="Andreopoulos B."/>
            <person name="Baker S."/>
            <person name="Barry K."/>
            <person name="Bills G."/>
            <person name="Bluhm B."/>
            <person name="Cannon C."/>
            <person name="Castanera R."/>
            <person name="Culley D."/>
            <person name="Daum C."/>
            <person name="Ezra D."/>
            <person name="Gonzalez J."/>
            <person name="Henrissat B."/>
            <person name="Kuo A."/>
            <person name="Liang C."/>
            <person name="Lipzen A."/>
            <person name="Lutzoni F."/>
            <person name="Magnuson J."/>
            <person name="Mondo S."/>
            <person name="Nolan M."/>
            <person name="Ohm R."/>
            <person name="Pangilinan J."/>
            <person name="Park H.-J."/>
            <person name="Ramirez L."/>
            <person name="Alfaro M."/>
            <person name="Sun H."/>
            <person name="Tritt A."/>
            <person name="Yoshinaga Y."/>
            <person name="Zwiers L.-H."/>
            <person name="Turgeon B."/>
            <person name="Goodwin S."/>
            <person name="Spatafora J."/>
            <person name="Crous P."/>
            <person name="Grigoriev I."/>
        </authorList>
    </citation>
    <scope>NUCLEOTIDE SEQUENCE</scope>
    <source>
        <strain evidence="2">ATCC 74209</strain>
    </source>
</reference>
<gene>
    <name evidence="2" type="ORF">GQ43DRAFT_470792</name>
</gene>
<accession>A0A9P4JNZ2</accession>
<evidence type="ECO:0000313" key="2">
    <source>
        <dbReference type="EMBL" id="KAF2202575.1"/>
    </source>
</evidence>
<organism evidence="2 3">
    <name type="scientific">Delitschia confertaspora ATCC 74209</name>
    <dbReference type="NCBI Taxonomy" id="1513339"/>
    <lineage>
        <taxon>Eukaryota</taxon>
        <taxon>Fungi</taxon>
        <taxon>Dikarya</taxon>
        <taxon>Ascomycota</taxon>
        <taxon>Pezizomycotina</taxon>
        <taxon>Dothideomycetes</taxon>
        <taxon>Pleosporomycetidae</taxon>
        <taxon>Pleosporales</taxon>
        <taxon>Delitschiaceae</taxon>
        <taxon>Delitschia</taxon>
    </lineage>
</organism>